<accession>A0A2A6Z9T7</accession>
<comment type="caution">
    <text evidence="2">The sequence shown here is derived from an EMBL/GenBank/DDBJ whole genome shotgun (WGS) entry which is preliminary data.</text>
</comment>
<name>A0A2A6Z9T7_9FIRM</name>
<dbReference type="Proteomes" id="UP000220752">
    <property type="component" value="Unassembled WGS sequence"/>
</dbReference>
<evidence type="ECO:0000256" key="1">
    <source>
        <dbReference type="SAM" id="MobiDB-lite"/>
    </source>
</evidence>
<organism evidence="2 3">
    <name type="scientific">Faecalibacterium langellae</name>
    <dbReference type="NCBI Taxonomy" id="3435293"/>
    <lineage>
        <taxon>Bacteria</taxon>
        <taxon>Bacillati</taxon>
        <taxon>Bacillota</taxon>
        <taxon>Clostridia</taxon>
        <taxon>Eubacteriales</taxon>
        <taxon>Oscillospiraceae</taxon>
        <taxon>Faecalibacterium</taxon>
    </lineage>
</organism>
<sequence length="234" mass="26835">MNEENTTIMPPEKEIVQDDRDARAEELESAFSYDGYQVVRKELFAHLRDPAIVIRKDSITFNTACITGLEDVVYVHVMFNNDLKRIVVRGCDENDKDALRWCVAKPDKRKSRKMSCKPFATLVYQEMGWDSECRYKMLGYRITFEGETLYVFDLLVPEIFHEGQRRKKNAADSQDNTAATKPVDSRKGFYPDDIVGTFGVPVEEHRKESEVQQMDGYVSMGILTGKIVPEAGKD</sequence>
<reference evidence="2 3" key="1">
    <citation type="journal article" date="2017" name="Front. Microbiol.">
        <title>New Insights into the Diversity of the Genus Faecalibacterium.</title>
        <authorList>
            <person name="Benevides L."/>
            <person name="Burman S."/>
            <person name="Martin R."/>
            <person name="Robert V."/>
            <person name="Thomas M."/>
            <person name="Miquel S."/>
            <person name="Chain F."/>
            <person name="Sokol H."/>
            <person name="Bermudez-Humaran L.G."/>
            <person name="Morrison M."/>
            <person name="Langella P."/>
            <person name="Azevedo V.A."/>
            <person name="Chatel J.M."/>
            <person name="Soares S."/>
        </authorList>
    </citation>
    <scope>NUCLEOTIDE SEQUENCE [LARGE SCALE GENOMIC DNA]</scope>
    <source>
        <strain evidence="3">CNCM I-4540</strain>
    </source>
</reference>
<feature type="region of interest" description="Disordered" evidence="1">
    <location>
        <begin position="165"/>
        <end position="188"/>
    </location>
</feature>
<keyword evidence="3" id="KW-1185">Reference proteome</keyword>
<evidence type="ECO:0000313" key="3">
    <source>
        <dbReference type="Proteomes" id="UP000220752"/>
    </source>
</evidence>
<proteinExistence type="predicted"/>
<dbReference type="AlphaFoldDB" id="A0A2A6Z9T7"/>
<gene>
    <name evidence="2" type="ORF">CGS46_09295</name>
</gene>
<dbReference type="EMBL" id="NMTQ01000034">
    <property type="protein sequence ID" value="PDX58122.1"/>
    <property type="molecule type" value="Genomic_DNA"/>
</dbReference>
<evidence type="ECO:0000313" key="2">
    <source>
        <dbReference type="EMBL" id="PDX58122.1"/>
    </source>
</evidence>
<protein>
    <submittedName>
        <fullName evidence="2">Integrase</fullName>
    </submittedName>
</protein>